<comment type="caution">
    <text evidence="2">The sequence shown here is derived from an EMBL/GenBank/DDBJ whole genome shotgun (WGS) entry which is preliminary data.</text>
</comment>
<keyword evidence="1" id="KW-0472">Membrane</keyword>
<feature type="transmembrane region" description="Helical" evidence="1">
    <location>
        <begin position="872"/>
        <end position="898"/>
    </location>
</feature>
<reference evidence="2 3" key="1">
    <citation type="submission" date="2017-10" db="EMBL/GenBank/DDBJ databases">
        <title>A large-scale comparative metagenomic study reveals the eutrophication-driven functional interactions in six Microcystis-epibionts communities.</title>
        <authorList>
            <person name="Li Q."/>
            <person name="Lin F."/>
        </authorList>
    </citation>
    <scope>NUCLEOTIDE SEQUENCE [LARGE SCALE GENOMIC DNA]</scope>
    <source>
        <strain evidence="2">TF09</strain>
    </source>
</reference>
<dbReference type="Proteomes" id="UP000256873">
    <property type="component" value="Unassembled WGS sequence"/>
</dbReference>
<dbReference type="InterPro" id="IPR015943">
    <property type="entry name" value="WD40/YVTN_repeat-like_dom_sf"/>
</dbReference>
<keyword evidence="1" id="KW-1133">Transmembrane helix</keyword>
<feature type="transmembrane region" description="Helical" evidence="1">
    <location>
        <begin position="824"/>
        <end position="845"/>
    </location>
</feature>
<feature type="transmembrane region" description="Helical" evidence="1">
    <location>
        <begin position="959"/>
        <end position="985"/>
    </location>
</feature>
<keyword evidence="1" id="KW-0812">Transmembrane</keyword>
<proteinExistence type="predicted"/>
<dbReference type="InterPro" id="IPR021503">
    <property type="entry name" value="DUF3110"/>
</dbReference>
<dbReference type="SUPFAM" id="SSF69322">
    <property type="entry name" value="Tricorn protease domain 2"/>
    <property type="match status" value="1"/>
</dbReference>
<feature type="transmembrane region" description="Helical" evidence="1">
    <location>
        <begin position="997"/>
        <end position="1013"/>
    </location>
</feature>
<feature type="transmembrane region" description="Helical" evidence="1">
    <location>
        <begin position="1106"/>
        <end position="1129"/>
    </location>
</feature>
<evidence type="ECO:0000313" key="2">
    <source>
        <dbReference type="EMBL" id="REJ41885.1"/>
    </source>
</evidence>
<dbReference type="EMBL" id="QQWC01000003">
    <property type="protein sequence ID" value="REJ41885.1"/>
    <property type="molecule type" value="Genomic_DNA"/>
</dbReference>
<dbReference type="Gene3D" id="2.130.10.10">
    <property type="entry name" value="YVTN repeat-like/Quinoprotein amine dehydrogenase"/>
    <property type="match status" value="1"/>
</dbReference>
<dbReference type="AlphaFoldDB" id="A0A3E0L3B0"/>
<name>A0A3E0L3B0_9CHRO</name>
<evidence type="ECO:0000256" key="1">
    <source>
        <dbReference type="SAM" id="Phobius"/>
    </source>
</evidence>
<feature type="transmembrane region" description="Helical" evidence="1">
    <location>
        <begin position="435"/>
        <end position="454"/>
    </location>
</feature>
<accession>A0A3E0L3B0</accession>
<organism evidence="2 3">
    <name type="scientific">Microcystis flos-aquae TF09</name>
    <dbReference type="NCBI Taxonomy" id="2060473"/>
    <lineage>
        <taxon>Bacteria</taxon>
        <taxon>Bacillati</taxon>
        <taxon>Cyanobacteriota</taxon>
        <taxon>Cyanophyceae</taxon>
        <taxon>Oscillatoriophycideae</taxon>
        <taxon>Chroococcales</taxon>
        <taxon>Microcystaceae</taxon>
        <taxon>Microcystis</taxon>
    </lineage>
</organism>
<feature type="transmembrane region" description="Helical" evidence="1">
    <location>
        <begin position="1056"/>
        <end position="1085"/>
    </location>
</feature>
<feature type="transmembrane region" description="Helical" evidence="1">
    <location>
        <begin position="929"/>
        <end position="950"/>
    </location>
</feature>
<gene>
    <name evidence="2" type="ORF">DWQ54_13260</name>
</gene>
<evidence type="ECO:0000313" key="3">
    <source>
        <dbReference type="Proteomes" id="UP000256873"/>
    </source>
</evidence>
<feature type="transmembrane region" description="Helical" evidence="1">
    <location>
        <begin position="775"/>
        <end position="795"/>
    </location>
</feature>
<sequence length="1130" mass="131159">MESVISKPDYQIAVTLDGGFILLKQKPNTLVMTDAMTEQPINNLKLREKKYRNPKKISIKNVAKSINGAWLIFVYEDNTFTEWLLAQIFTETNTDPLFIYRSVSQNGRWALRETKGGCIQLHNLITGEITPIGYGILPRITKNDKFFWYKILLSNDAQFVVRVRIENDSWEQESDLLLINLMKRKTTPILLSYGLKNDEIITLTLSEDSKLLWVGFNDGSIVVYRVQDSQKLFQSYVYNYPVTFIAEKTIDEGLAIISSASNGEICVFTKQTKRNIRYKLNNLINMAFFTPDNQHIIVGEMTRDNEQYHVFEIVATSDNIDNSQISLLSQQVIETKESKKYYVLLYDVKTENEGIHSLRENNKEIILLFESHANAEFFVQGLKDQGFRVPTVEQINEYDIKHFCQQSGYSWEIVPDRENKLIEKDLRFELAPAELFPTIGVVYGPGLILWKFYINKHLYYEKENYVKASHFTFINIVAPLYLETFTEDTEGHIMFFPDDRHIYYKLKITISPLIIKESDWKSHRAYDVTFEYVPSQTIYNRYGMRTDSQFEEQLLRFLDFQEQLFGTEHEQLIKTLDKLVQVYEAQGKETEAETTMLRKLELEELYKPQEIILSANQSRNVAYTLFSIYRIPLQFLIDLLEINYLAGISFLEKKFYTTTDGYPYSSCIKLKVSPDKIVDSQSENVTVKNNQIDGKLNVDIFQQINNYSNEVTNNIFFLFEPDGYQLTLFKKAWYNFKLLIDSFNFKADWQYLVNEFKGLDFVNQLRRLKNSPKNVFNSVTTLIFFFFLIMVFIVIQSKHYFNNFQDVSIDNYILFNFLQITKGLSFTFLGLIFFEYIFIIPFLYITKIININILNYVNNYIDQNPNNQELKWFLLVGLTLLPLPLIILFLWGISFGAIKLAEILGNWFGGIKLAEMIGNWTLNLPSQPYWSILSLVSFIVSILYLGKWLLKEKRVKTRLIFRVASNMFSTAFVGALMANLLGYYINGWFGQPFNSSSFLFIFSLSTLGAFSNLSDQRQQITLYHLIGVLIIIYILSKYPLASLLNQSVFSWIGKIIGALVGGFIGFWGGVVLAGVIGIFALYLFLTVYLIVKKAIKNLENKGYQKVFGIIFFTIIILLGSCTGILLGFLF</sequence>
<protein>
    <submittedName>
        <fullName evidence="2">DUF3110 domain-containing protein</fullName>
    </submittedName>
</protein>
<dbReference type="Pfam" id="PF11360">
    <property type="entry name" value="DUF3110"/>
    <property type="match status" value="1"/>
</dbReference>
<feature type="transmembrane region" description="Helical" evidence="1">
    <location>
        <begin position="1020"/>
        <end position="1036"/>
    </location>
</feature>